<dbReference type="Proteomes" id="UP000460272">
    <property type="component" value="Unassembled WGS sequence"/>
</dbReference>
<accession>A0A6P2C278</accession>
<feature type="compositionally biased region" description="Basic and acidic residues" evidence="1">
    <location>
        <begin position="233"/>
        <end position="266"/>
    </location>
</feature>
<comment type="caution">
    <text evidence="3">The sequence shown here is derived from an EMBL/GenBank/DDBJ whole genome shotgun (WGS) entry which is preliminary data.</text>
</comment>
<feature type="region of interest" description="Disordered" evidence="1">
    <location>
        <begin position="230"/>
        <end position="266"/>
    </location>
</feature>
<evidence type="ECO:0000259" key="2">
    <source>
        <dbReference type="Pfam" id="PF01636"/>
    </source>
</evidence>
<evidence type="ECO:0000256" key="1">
    <source>
        <dbReference type="SAM" id="MobiDB-lite"/>
    </source>
</evidence>
<evidence type="ECO:0000313" key="4">
    <source>
        <dbReference type="Proteomes" id="UP000460272"/>
    </source>
</evidence>
<dbReference type="Pfam" id="PF01636">
    <property type="entry name" value="APH"/>
    <property type="match status" value="1"/>
</dbReference>
<dbReference type="EMBL" id="RPFW01000002">
    <property type="protein sequence ID" value="TVZ05270.1"/>
    <property type="molecule type" value="Genomic_DNA"/>
</dbReference>
<name>A0A6P2C278_9ACTN</name>
<sequence>MSSHSSSYSGFSLCTVQRMPASIAARLSGAQVRAGHVSDPLGQFGGRAAVGHAGNRVADGDDALVDTTGFHACRVVEHPHRGACRVLGVALPGQDGGERGKPVDASPGVAVGGGVDGLLGGGSLVHYDLHPGNLKVTGRGDVLAVDWAFACAGASWIDAALLVPRLIEAGHSPASAEQLVAQMPAWGTAPPSAVTALGALWTMFREYKAIHGPMDGRVFRAQAAEAGRSWITHRMDQTEPRPAKPRPDSPRPDRGPDTARVPWDTR</sequence>
<gene>
    <name evidence="3" type="ORF">EAS64_11850</name>
</gene>
<dbReference type="AlphaFoldDB" id="A0A6P2C278"/>
<evidence type="ECO:0000313" key="3">
    <source>
        <dbReference type="EMBL" id="TVZ05270.1"/>
    </source>
</evidence>
<keyword evidence="4" id="KW-1185">Reference proteome</keyword>
<protein>
    <recommendedName>
        <fullName evidence="2">Aminoglycoside phosphotransferase domain-containing protein</fullName>
    </recommendedName>
</protein>
<dbReference type="InterPro" id="IPR011009">
    <property type="entry name" value="Kinase-like_dom_sf"/>
</dbReference>
<dbReference type="SUPFAM" id="SSF56112">
    <property type="entry name" value="Protein kinase-like (PK-like)"/>
    <property type="match status" value="1"/>
</dbReference>
<proteinExistence type="predicted"/>
<feature type="domain" description="Aminoglycoside phosphotransferase" evidence="2">
    <location>
        <begin position="123"/>
        <end position="188"/>
    </location>
</feature>
<dbReference type="OrthoDB" id="2570531at2"/>
<dbReference type="InterPro" id="IPR002575">
    <property type="entry name" value="Aminoglycoside_PTrfase"/>
</dbReference>
<organism evidence="3 4">
    <name type="scientific">Trebonia kvetii</name>
    <dbReference type="NCBI Taxonomy" id="2480626"/>
    <lineage>
        <taxon>Bacteria</taxon>
        <taxon>Bacillati</taxon>
        <taxon>Actinomycetota</taxon>
        <taxon>Actinomycetes</taxon>
        <taxon>Streptosporangiales</taxon>
        <taxon>Treboniaceae</taxon>
        <taxon>Trebonia</taxon>
    </lineage>
</organism>
<dbReference type="Gene3D" id="3.90.1200.10">
    <property type="match status" value="1"/>
</dbReference>
<reference evidence="3 4" key="1">
    <citation type="submission" date="2018-11" db="EMBL/GenBank/DDBJ databases">
        <title>Trebonia kvetii gen.nov., sp.nov., a novel acidophilic actinobacterium, and proposal of the new actinobacterial family Treboniaceae fam. nov.</title>
        <authorList>
            <person name="Rapoport D."/>
            <person name="Sagova-Mareckova M."/>
            <person name="Sedlacek I."/>
            <person name="Provaznik J."/>
            <person name="Kralova S."/>
            <person name="Pavlinic D."/>
            <person name="Benes V."/>
            <person name="Kopecky J."/>
        </authorList>
    </citation>
    <scope>NUCLEOTIDE SEQUENCE [LARGE SCALE GENOMIC DNA]</scope>
    <source>
        <strain evidence="3 4">15Tr583</strain>
    </source>
</reference>